<evidence type="ECO:0000256" key="1">
    <source>
        <dbReference type="SAM" id="MobiDB-lite"/>
    </source>
</evidence>
<sequence>MPSLREEYCQVTDALEAAYLADKTAYEALPRRNKGTWALQPPQSWPTTDEFSPWFAARVTLLKAEQRVLQVLRTRCALIRQNLGHAGPELPDHAAPVEQTIETAPDEFHPTEFMPMHPNGDEPGRRGATERPTSNALNLVQPGRRILNRNSGDISK</sequence>
<proteinExistence type="predicted"/>
<dbReference type="EMBL" id="JBBKZT010000011">
    <property type="protein sequence ID" value="MEJ8849738.1"/>
    <property type="molecule type" value="Genomic_DNA"/>
</dbReference>
<evidence type="ECO:0000313" key="2">
    <source>
        <dbReference type="EMBL" id="MEJ8849738.1"/>
    </source>
</evidence>
<reference evidence="2 3" key="1">
    <citation type="submission" date="2024-03" db="EMBL/GenBank/DDBJ databases">
        <title>Novel species of the genus Variovorax.</title>
        <authorList>
            <person name="Liu Q."/>
            <person name="Xin Y.-H."/>
        </authorList>
    </citation>
    <scope>NUCLEOTIDE SEQUENCE [LARGE SCALE GENOMIC DNA]</scope>
    <source>
        <strain evidence="2 3">KACC 18900</strain>
    </source>
</reference>
<dbReference type="Proteomes" id="UP001385892">
    <property type="component" value="Unassembled WGS sequence"/>
</dbReference>
<feature type="compositionally biased region" description="Basic and acidic residues" evidence="1">
    <location>
        <begin position="119"/>
        <end position="129"/>
    </location>
</feature>
<feature type="region of interest" description="Disordered" evidence="1">
    <location>
        <begin position="117"/>
        <end position="156"/>
    </location>
</feature>
<evidence type="ECO:0000313" key="3">
    <source>
        <dbReference type="Proteomes" id="UP001385892"/>
    </source>
</evidence>
<accession>A0ABU8WQB3</accession>
<dbReference type="RefSeq" id="WP_340344853.1">
    <property type="nucleotide sequence ID" value="NZ_JBBKZT010000011.1"/>
</dbReference>
<keyword evidence="3" id="KW-1185">Reference proteome</keyword>
<protein>
    <submittedName>
        <fullName evidence="2">Uncharacterized protein</fullName>
    </submittedName>
</protein>
<gene>
    <name evidence="2" type="ORF">WKW82_24035</name>
</gene>
<name>A0ABU8WQB3_9BURK</name>
<organism evidence="2 3">
    <name type="scientific">Variovorax rhizosphaerae</name>
    <dbReference type="NCBI Taxonomy" id="1836200"/>
    <lineage>
        <taxon>Bacteria</taxon>
        <taxon>Pseudomonadati</taxon>
        <taxon>Pseudomonadota</taxon>
        <taxon>Betaproteobacteria</taxon>
        <taxon>Burkholderiales</taxon>
        <taxon>Comamonadaceae</taxon>
        <taxon>Variovorax</taxon>
    </lineage>
</organism>
<comment type="caution">
    <text evidence="2">The sequence shown here is derived from an EMBL/GenBank/DDBJ whole genome shotgun (WGS) entry which is preliminary data.</text>
</comment>